<dbReference type="AlphaFoldDB" id="A0A382A8T7"/>
<evidence type="ECO:0000313" key="1">
    <source>
        <dbReference type="EMBL" id="SVA97968.1"/>
    </source>
</evidence>
<dbReference type="EMBL" id="UINC01024412">
    <property type="protein sequence ID" value="SVA97968.1"/>
    <property type="molecule type" value="Genomic_DNA"/>
</dbReference>
<proteinExistence type="predicted"/>
<protein>
    <submittedName>
        <fullName evidence="1">Uncharacterized protein</fullName>
    </submittedName>
</protein>
<gene>
    <name evidence="1" type="ORF">METZ01_LOCUS150822</name>
</gene>
<feature type="non-terminal residue" evidence="1">
    <location>
        <position position="1"/>
    </location>
</feature>
<name>A0A382A8T7_9ZZZZ</name>
<sequence>VLCSFHEDQTNQPMLMKMRMMIKMSDYKQVCVWASTEVPEEQEKDFAPFMLKNYGVRVKFLEVVYTAPDFKDGKPVEETGNRADCFFAIHTDDINKFAVPRLTMNPPVRWVEDVYGNGGGKLYPARIKKYCNWNEEAIAEAEGENEDET</sequence>
<reference evidence="1" key="1">
    <citation type="submission" date="2018-05" db="EMBL/GenBank/DDBJ databases">
        <authorList>
            <person name="Lanie J.A."/>
            <person name="Ng W.-L."/>
            <person name="Kazmierczak K.M."/>
            <person name="Andrzejewski T.M."/>
            <person name="Davidsen T.M."/>
            <person name="Wayne K.J."/>
            <person name="Tettelin H."/>
            <person name="Glass J.I."/>
            <person name="Rusch D."/>
            <person name="Podicherti R."/>
            <person name="Tsui H.-C.T."/>
            <person name="Winkler M.E."/>
        </authorList>
    </citation>
    <scope>NUCLEOTIDE SEQUENCE</scope>
</reference>
<organism evidence="1">
    <name type="scientific">marine metagenome</name>
    <dbReference type="NCBI Taxonomy" id="408172"/>
    <lineage>
        <taxon>unclassified sequences</taxon>
        <taxon>metagenomes</taxon>
        <taxon>ecological metagenomes</taxon>
    </lineage>
</organism>
<accession>A0A382A8T7</accession>